<keyword evidence="1" id="KW-0812">Transmembrane</keyword>
<evidence type="ECO:0000313" key="3">
    <source>
        <dbReference type="Proteomes" id="UP001370348"/>
    </source>
</evidence>
<protein>
    <submittedName>
        <fullName evidence="2">Uncharacterized protein</fullName>
    </submittedName>
</protein>
<feature type="transmembrane region" description="Helical" evidence="1">
    <location>
        <begin position="47"/>
        <end position="66"/>
    </location>
</feature>
<keyword evidence="1" id="KW-1133">Transmembrane helix</keyword>
<organism evidence="2 3">
    <name type="scientific">Pendulispora albinea</name>
    <dbReference type="NCBI Taxonomy" id="2741071"/>
    <lineage>
        <taxon>Bacteria</taxon>
        <taxon>Pseudomonadati</taxon>
        <taxon>Myxococcota</taxon>
        <taxon>Myxococcia</taxon>
        <taxon>Myxococcales</taxon>
        <taxon>Sorangiineae</taxon>
        <taxon>Pendulisporaceae</taxon>
        <taxon>Pendulispora</taxon>
    </lineage>
</organism>
<name>A0ABZ2LZQ4_9BACT</name>
<evidence type="ECO:0000256" key="1">
    <source>
        <dbReference type="SAM" id="Phobius"/>
    </source>
</evidence>
<dbReference type="EMBL" id="CP089984">
    <property type="protein sequence ID" value="WXB14562.1"/>
    <property type="molecule type" value="Genomic_DNA"/>
</dbReference>
<keyword evidence="1" id="KW-0472">Membrane</keyword>
<evidence type="ECO:0000313" key="2">
    <source>
        <dbReference type="EMBL" id="WXB14562.1"/>
    </source>
</evidence>
<proteinExistence type="predicted"/>
<keyword evidence="3" id="KW-1185">Reference proteome</keyword>
<dbReference type="Proteomes" id="UP001370348">
    <property type="component" value="Chromosome"/>
</dbReference>
<sequence length="212" mass="23556">MIRLLHSELRIVRAFVRAIALRPIPERPANAHDSAATIRRTSQYGTILFVLVMLIVIEVPVAHMLLAKWLGTGGWKTVFERVLLVFAVYGGVWLIGDARAMRESAHTLEPEGLSLALGERWKGMVPYGAIAYVARASGELVPRKSAAEVTPIPLDAPNVVLHLRRPVVLRRIFHVPYVADEIRLFVDEPEALVASLRHAIAVDATLRNELRA</sequence>
<gene>
    <name evidence="2" type="ORF">LZC94_42900</name>
</gene>
<reference evidence="2 3" key="1">
    <citation type="submission" date="2021-12" db="EMBL/GenBank/DDBJ databases">
        <title>Discovery of the Pendulisporaceae a myxobacterial family with distinct sporulation behavior and unique specialized metabolism.</title>
        <authorList>
            <person name="Garcia R."/>
            <person name="Popoff A."/>
            <person name="Bader C.D."/>
            <person name="Loehr J."/>
            <person name="Walesch S."/>
            <person name="Walt C."/>
            <person name="Boldt J."/>
            <person name="Bunk B."/>
            <person name="Haeckl F.J.F.P.J."/>
            <person name="Gunesch A.P."/>
            <person name="Birkelbach J."/>
            <person name="Nuebel U."/>
            <person name="Pietschmann T."/>
            <person name="Bach T."/>
            <person name="Mueller R."/>
        </authorList>
    </citation>
    <scope>NUCLEOTIDE SEQUENCE [LARGE SCALE GENOMIC DNA]</scope>
    <source>
        <strain evidence="2 3">MSr11954</strain>
    </source>
</reference>
<feature type="transmembrane region" description="Helical" evidence="1">
    <location>
        <begin position="78"/>
        <end position="96"/>
    </location>
</feature>
<dbReference type="RefSeq" id="WP_394824184.1">
    <property type="nucleotide sequence ID" value="NZ_CP089984.1"/>
</dbReference>
<accession>A0ABZ2LZQ4</accession>